<dbReference type="EMBL" id="BDDD01003443">
    <property type="protein sequence ID" value="GAV85066.1"/>
    <property type="molecule type" value="Genomic_DNA"/>
</dbReference>
<evidence type="ECO:0000313" key="2">
    <source>
        <dbReference type="Proteomes" id="UP000187406"/>
    </source>
</evidence>
<keyword evidence="2" id="KW-1185">Reference proteome</keyword>
<gene>
    <name evidence="1" type="ORF">CFOL_v3_28505</name>
</gene>
<proteinExistence type="predicted"/>
<sequence length="119" mass="13095">MKHTPSIPSPSSSPLSLKKRSLSPFSLIKPIALSLLPHQALSLSKNAPSLPSPLSSRSLSLSKICGFQRTTTPSLSKRRCYLSLSLSKKPNPDQQAEERKECRVSIYLLLQQLSPLQKS</sequence>
<evidence type="ECO:0000313" key="1">
    <source>
        <dbReference type="EMBL" id="GAV85066.1"/>
    </source>
</evidence>
<comment type="caution">
    <text evidence="1">The sequence shown here is derived from an EMBL/GenBank/DDBJ whole genome shotgun (WGS) entry which is preliminary data.</text>
</comment>
<dbReference type="AlphaFoldDB" id="A0A1Q3CXT9"/>
<name>A0A1Q3CXT9_CEPFO</name>
<accession>A0A1Q3CXT9</accession>
<protein>
    <submittedName>
        <fullName evidence="1">Uncharacterized protein</fullName>
    </submittedName>
</protein>
<reference evidence="2" key="1">
    <citation type="submission" date="2016-04" db="EMBL/GenBank/DDBJ databases">
        <title>Cephalotus genome sequencing.</title>
        <authorList>
            <person name="Fukushima K."/>
            <person name="Hasebe M."/>
            <person name="Fang X."/>
        </authorList>
    </citation>
    <scope>NUCLEOTIDE SEQUENCE [LARGE SCALE GENOMIC DNA]</scope>
    <source>
        <strain evidence="2">cv. St1</strain>
    </source>
</reference>
<dbReference type="Proteomes" id="UP000187406">
    <property type="component" value="Unassembled WGS sequence"/>
</dbReference>
<dbReference type="InParanoid" id="A0A1Q3CXT9"/>
<organism evidence="1 2">
    <name type="scientific">Cephalotus follicularis</name>
    <name type="common">Albany pitcher plant</name>
    <dbReference type="NCBI Taxonomy" id="3775"/>
    <lineage>
        <taxon>Eukaryota</taxon>
        <taxon>Viridiplantae</taxon>
        <taxon>Streptophyta</taxon>
        <taxon>Embryophyta</taxon>
        <taxon>Tracheophyta</taxon>
        <taxon>Spermatophyta</taxon>
        <taxon>Magnoliopsida</taxon>
        <taxon>eudicotyledons</taxon>
        <taxon>Gunneridae</taxon>
        <taxon>Pentapetalae</taxon>
        <taxon>rosids</taxon>
        <taxon>fabids</taxon>
        <taxon>Oxalidales</taxon>
        <taxon>Cephalotaceae</taxon>
        <taxon>Cephalotus</taxon>
    </lineage>
</organism>